<evidence type="ECO:0000313" key="3">
    <source>
        <dbReference type="Proteomes" id="UP001286313"/>
    </source>
</evidence>
<dbReference type="EMBL" id="JAWQEG010005115">
    <property type="protein sequence ID" value="KAK3859119.1"/>
    <property type="molecule type" value="Genomic_DNA"/>
</dbReference>
<feature type="region of interest" description="Disordered" evidence="1">
    <location>
        <begin position="1"/>
        <end position="21"/>
    </location>
</feature>
<dbReference type="Proteomes" id="UP001286313">
    <property type="component" value="Unassembled WGS sequence"/>
</dbReference>
<comment type="caution">
    <text evidence="2">The sequence shown here is derived from an EMBL/GenBank/DDBJ whole genome shotgun (WGS) entry which is preliminary data.</text>
</comment>
<keyword evidence="3" id="KW-1185">Reference proteome</keyword>
<accession>A0AAE1C133</accession>
<dbReference type="PANTHER" id="PTHR46704:SF9">
    <property type="entry name" value="BHLH DOMAIN-CONTAINING PROTEIN"/>
    <property type="match status" value="1"/>
</dbReference>
<proteinExistence type="predicted"/>
<organism evidence="2 3">
    <name type="scientific">Petrolisthes cinctipes</name>
    <name type="common">Flat porcelain crab</name>
    <dbReference type="NCBI Taxonomy" id="88211"/>
    <lineage>
        <taxon>Eukaryota</taxon>
        <taxon>Metazoa</taxon>
        <taxon>Ecdysozoa</taxon>
        <taxon>Arthropoda</taxon>
        <taxon>Crustacea</taxon>
        <taxon>Multicrustacea</taxon>
        <taxon>Malacostraca</taxon>
        <taxon>Eumalacostraca</taxon>
        <taxon>Eucarida</taxon>
        <taxon>Decapoda</taxon>
        <taxon>Pleocyemata</taxon>
        <taxon>Anomura</taxon>
        <taxon>Galatheoidea</taxon>
        <taxon>Porcellanidae</taxon>
        <taxon>Petrolisthes</taxon>
    </lineage>
</organism>
<dbReference type="PANTHER" id="PTHR46704">
    <property type="entry name" value="CXC DOMAIN-CONTAINING PROTEIN-RELATED"/>
    <property type="match status" value="1"/>
</dbReference>
<reference evidence="2" key="1">
    <citation type="submission" date="2023-10" db="EMBL/GenBank/DDBJ databases">
        <title>Genome assemblies of two species of porcelain crab, Petrolisthes cinctipes and Petrolisthes manimaculis (Anomura: Porcellanidae).</title>
        <authorList>
            <person name="Angst P."/>
        </authorList>
    </citation>
    <scope>NUCLEOTIDE SEQUENCE</scope>
    <source>
        <strain evidence="2">PB745_01</strain>
        <tissue evidence="2">Gill</tissue>
    </source>
</reference>
<dbReference type="AlphaFoldDB" id="A0AAE1C133"/>
<sequence>MKRDLQLIQSTEQASSDKEKFERRKLQRRSMMVSVECRVYTKVCIICEKDKFMPGSRTRERFTQCVELRSDDTLRNTAISKQDNRVLALLSRDLVAAEGQYHRSCYRSYTRTRPQVIPIETDPEEYPGVVKDSFEKLFAYIREDVFENPRVIKLTELTTKLTSWMLDGGIHMVKDSRKKHIQPLIPTILAWDKIDRLEETLSGSGTSHRVNGIAVQSTVYGPHPSRKALHKPVVKKRTLDADPIILPPYNAGERVGPPSRLHIALDKRKVVEQAQKKNLIRILARLHAASSQENPVAGWMGFNITTRDNEDVSQNTVAYLLTINAPATEMSTIHEVLIHSQKIMNTLELKSIVVVCDQAKYAKAVEILWKHKDKFPHIVPRLGAFHTICTLMAIIGKRFSDAGLRDLCIESGVIAEGSISGVLEGRKYNRAIRLHKLLYEALMCLVWREFPSWFKEHHCDSALHLESLEVEIDTVSVNLCQTSFTELIQSPSFQVIAELFDKFKEHFRIDQAVEKTINRDTQTPGGTKGFSLKPAAVNRYYLTAEYRSSYLRTLKHALDMAQHSSKHKDLQKTRILKDEEDVKKLVEILDNSWINPVSTKQMDLVCLSSGCEAPKDIATDLIKAKQLGQGTYENFREKKLQSRPPVKKFHDPLSKLNLKTFANLNKKKTNSNTPRKAIMKADRNLFAHMILIAQSRSLNLKEAFQHPLGPLPWSLATADGSLRKTNKAALAKELQKNVCPAESIPGKANCLIDGMALIQKIKGTHKTFAEVSDQKIPSKLLRDFGEVNLNLPSLKTSHLAIPSNNGESSLPVPEIKKT</sequence>
<name>A0AAE1C133_PETCI</name>
<gene>
    <name evidence="2" type="ORF">Pcinc_034734</name>
</gene>
<evidence type="ECO:0000313" key="2">
    <source>
        <dbReference type="EMBL" id="KAK3859119.1"/>
    </source>
</evidence>
<evidence type="ECO:0000256" key="1">
    <source>
        <dbReference type="SAM" id="MobiDB-lite"/>
    </source>
</evidence>
<protein>
    <submittedName>
        <fullName evidence="2">Uncharacterized protein</fullName>
    </submittedName>
</protein>